<feature type="domain" description="Chorismate-utilising enzyme C-terminal" evidence="1">
    <location>
        <begin position="95"/>
        <end position="307"/>
    </location>
</feature>
<dbReference type="RefSeq" id="WP_311426041.1">
    <property type="nucleotide sequence ID" value="NZ_JAVRIA010000001.1"/>
</dbReference>
<evidence type="ECO:0000313" key="2">
    <source>
        <dbReference type="EMBL" id="MDT0557270.1"/>
    </source>
</evidence>
<dbReference type="Gene3D" id="3.60.120.10">
    <property type="entry name" value="Anthranilate synthase"/>
    <property type="match status" value="1"/>
</dbReference>
<dbReference type="SUPFAM" id="SSF56322">
    <property type="entry name" value="ADC synthase"/>
    <property type="match status" value="1"/>
</dbReference>
<dbReference type="PANTHER" id="PTHR42839:SF2">
    <property type="entry name" value="ISOCHORISMATE SYNTHASE ENTC"/>
    <property type="match status" value="1"/>
</dbReference>
<dbReference type="EMBL" id="JAVRIA010000001">
    <property type="protein sequence ID" value="MDT0557270.1"/>
    <property type="molecule type" value="Genomic_DNA"/>
</dbReference>
<dbReference type="PANTHER" id="PTHR42839">
    <property type="entry name" value="ISOCHORISMATE SYNTHASE ENTC"/>
    <property type="match status" value="1"/>
</dbReference>
<comment type="caution">
    <text evidence="2">The sequence shown here is derived from an EMBL/GenBank/DDBJ whole genome shotgun (WGS) entry which is preliminary data.</text>
</comment>
<evidence type="ECO:0000259" key="1">
    <source>
        <dbReference type="Pfam" id="PF00425"/>
    </source>
</evidence>
<reference evidence="2 3" key="1">
    <citation type="submission" date="2023-09" db="EMBL/GenBank/DDBJ databases">
        <authorList>
            <person name="Rey-Velasco X."/>
        </authorList>
    </citation>
    <scope>NUCLEOTIDE SEQUENCE [LARGE SCALE GENOMIC DNA]</scope>
    <source>
        <strain evidence="2 3">W332</strain>
    </source>
</reference>
<gene>
    <name evidence="2" type="ORF">RM697_01340</name>
</gene>
<name>A0ABU2YGH1_9FLAO</name>
<dbReference type="Proteomes" id="UP001259492">
    <property type="component" value="Unassembled WGS sequence"/>
</dbReference>
<dbReference type="InterPro" id="IPR005801">
    <property type="entry name" value="ADC_synthase"/>
</dbReference>
<accession>A0ABU2YGH1</accession>
<organism evidence="2 3">
    <name type="scientific">Microcosmobacter mediterraneus</name>
    <dbReference type="NCBI Taxonomy" id="3075607"/>
    <lineage>
        <taxon>Bacteria</taxon>
        <taxon>Pseudomonadati</taxon>
        <taxon>Bacteroidota</taxon>
        <taxon>Flavobacteriia</taxon>
        <taxon>Flavobacteriales</taxon>
        <taxon>Flavobacteriaceae</taxon>
        <taxon>Microcosmobacter</taxon>
    </lineage>
</organism>
<evidence type="ECO:0000313" key="3">
    <source>
        <dbReference type="Proteomes" id="UP001259492"/>
    </source>
</evidence>
<sequence>MDNFFDQITQHFLDKRPLVVYSKPDSKIVKALLQNDKSINYTRDYNESGFVFAPFDSKEQSVLIPLHLSEQVVSEISMKTKVESPNSVLKYSSNKNQHIELVDKGISAINNFELKKVVLSRVETIEGHFNAITIFKTLLQAYPSAFVYCFYHPKIGLWLGATPETLMQVEGNILNTMALAGTQTYKGTRDVFWDTKDIEEQKFVTKYIINALKSNTKSLNVSEVKTVRAGTLLHLQTDIEAIVNKRSVDLKSVIETLHPTPAICGLPREEARDFIFKHEAYEREFYTGFLGELNITTSTSRNANKRNVENNAYRAVRKTSELFVNLRCMQLKQNNKALIYVGGGITKDSRPEHEWQETVKKLETMASVITNL</sequence>
<dbReference type="InterPro" id="IPR015890">
    <property type="entry name" value="Chorismate_C"/>
</dbReference>
<proteinExistence type="predicted"/>
<feature type="domain" description="Chorismate-utilising enzyme C-terminal" evidence="1">
    <location>
        <begin position="318"/>
        <end position="361"/>
    </location>
</feature>
<dbReference type="Pfam" id="PF00425">
    <property type="entry name" value="Chorismate_bind"/>
    <property type="match status" value="2"/>
</dbReference>
<protein>
    <submittedName>
        <fullName evidence="2">Chorismate-binding protein</fullName>
    </submittedName>
</protein>
<keyword evidence="3" id="KW-1185">Reference proteome</keyword>